<name>A0A1B2ERC1_9HYPH</name>
<dbReference type="KEGG" id="moc:BB934_30045"/>
<reference evidence="2" key="1">
    <citation type="submission" date="2016-07" db="EMBL/GenBank/DDBJ databases">
        <title>Microvirga ossetica sp. nov. a new species of rhizobia isolated from root nodules of the legume species Vicia alpestris Steven originated from North Ossetia region in the Caucasus.</title>
        <authorList>
            <person name="Safronova V.I."/>
            <person name="Kuznetsova I.G."/>
            <person name="Sazanova A.L."/>
            <person name="Belimov A."/>
            <person name="Andronov E."/>
            <person name="Osledkin Y.S."/>
            <person name="Onishchuk O.P."/>
            <person name="Kurchak O.N."/>
            <person name="Shaposhnikov A.I."/>
            <person name="Willems A."/>
            <person name="Tikhonovich I.A."/>
        </authorList>
    </citation>
    <scope>NUCLEOTIDE SEQUENCE [LARGE SCALE GENOMIC DNA]</scope>
    <source>
        <strain evidence="2">V5/3M</strain>
        <plasmid evidence="2">unnamed1</plasmid>
    </source>
</reference>
<keyword evidence="2" id="KW-0614">Plasmid</keyword>
<proteinExistence type="predicted"/>
<dbReference type="EMBL" id="CP016617">
    <property type="protein sequence ID" value="ANY82526.1"/>
    <property type="molecule type" value="Genomic_DNA"/>
</dbReference>
<feature type="region of interest" description="Disordered" evidence="1">
    <location>
        <begin position="1"/>
        <end position="34"/>
    </location>
</feature>
<dbReference type="RefSeq" id="WP_099513635.1">
    <property type="nucleotide sequence ID" value="NZ_CP016617.1"/>
</dbReference>
<feature type="compositionally biased region" description="Basic and acidic residues" evidence="1">
    <location>
        <begin position="1"/>
        <end position="17"/>
    </location>
</feature>
<evidence type="ECO:0000256" key="1">
    <source>
        <dbReference type="SAM" id="MobiDB-lite"/>
    </source>
</evidence>
<feature type="region of interest" description="Disordered" evidence="1">
    <location>
        <begin position="54"/>
        <end position="84"/>
    </location>
</feature>
<gene>
    <name evidence="2" type="ORF">BB934_30045</name>
</gene>
<geneLocation type="plasmid" evidence="2">
    <name>unnamed1</name>
</geneLocation>
<sequence>MQGTRNDRAEYGHRVGTEPRPSGRKHARKREADRLGKNLDGIRVMAGLELGKVDRRLAADEDATDETRPVPAIQWPSASTPTTK</sequence>
<dbReference type="AlphaFoldDB" id="A0A1B2ERC1"/>
<organism evidence="2">
    <name type="scientific">Microvirga ossetica</name>
    <dbReference type="NCBI Taxonomy" id="1882682"/>
    <lineage>
        <taxon>Bacteria</taxon>
        <taxon>Pseudomonadati</taxon>
        <taxon>Pseudomonadota</taxon>
        <taxon>Alphaproteobacteria</taxon>
        <taxon>Hyphomicrobiales</taxon>
        <taxon>Methylobacteriaceae</taxon>
        <taxon>Microvirga</taxon>
    </lineage>
</organism>
<accession>A0A1B2ERC1</accession>
<evidence type="ECO:0000313" key="2">
    <source>
        <dbReference type="EMBL" id="ANY82526.1"/>
    </source>
</evidence>
<protein>
    <submittedName>
        <fullName evidence="2">Uncharacterized protein</fullName>
    </submittedName>
</protein>